<dbReference type="Proteomes" id="UP001489004">
    <property type="component" value="Unassembled WGS sequence"/>
</dbReference>
<evidence type="ECO:0000313" key="2">
    <source>
        <dbReference type="Proteomes" id="UP001489004"/>
    </source>
</evidence>
<keyword evidence="2" id="KW-1185">Reference proteome</keyword>
<dbReference type="EMBL" id="JALJOR010000013">
    <property type="protein sequence ID" value="KAK9806825.1"/>
    <property type="molecule type" value="Genomic_DNA"/>
</dbReference>
<dbReference type="AlphaFoldDB" id="A0AAW1PEM7"/>
<comment type="caution">
    <text evidence="1">The sequence shown here is derived from an EMBL/GenBank/DDBJ whole genome shotgun (WGS) entry which is preliminary data.</text>
</comment>
<reference evidence="1 2" key="1">
    <citation type="journal article" date="2024" name="Nat. Commun.">
        <title>Phylogenomics reveals the evolutionary origins of lichenization in chlorophyte algae.</title>
        <authorList>
            <person name="Puginier C."/>
            <person name="Libourel C."/>
            <person name="Otte J."/>
            <person name="Skaloud P."/>
            <person name="Haon M."/>
            <person name="Grisel S."/>
            <person name="Petersen M."/>
            <person name="Berrin J.G."/>
            <person name="Delaux P.M."/>
            <person name="Dal Grande F."/>
            <person name="Keller J."/>
        </authorList>
    </citation>
    <scope>NUCLEOTIDE SEQUENCE [LARGE SCALE GENOMIC DNA]</scope>
    <source>
        <strain evidence="1 2">SAG 2043</strain>
    </source>
</reference>
<sequence>MGTATAHCFSPRPKTTVSVDLYDQLKSKGYTEANLFEFAKDLSTARESLLQKLEVEDAASDADIERQITEYLQLLLNSVGGAVDTVGAGQSTAVVASLSAPPLAGCELEADCSDSCSDQRRTGL</sequence>
<evidence type="ECO:0000313" key="1">
    <source>
        <dbReference type="EMBL" id="KAK9806825.1"/>
    </source>
</evidence>
<organism evidence="1 2">
    <name type="scientific">[Myrmecia] bisecta</name>
    <dbReference type="NCBI Taxonomy" id="41462"/>
    <lineage>
        <taxon>Eukaryota</taxon>
        <taxon>Viridiplantae</taxon>
        <taxon>Chlorophyta</taxon>
        <taxon>core chlorophytes</taxon>
        <taxon>Trebouxiophyceae</taxon>
        <taxon>Trebouxiales</taxon>
        <taxon>Trebouxiaceae</taxon>
        <taxon>Myrmecia</taxon>
    </lineage>
</organism>
<protein>
    <submittedName>
        <fullName evidence="1">Uncharacterized protein</fullName>
    </submittedName>
</protein>
<accession>A0AAW1PEM7</accession>
<gene>
    <name evidence="1" type="ORF">WJX72_003885</name>
</gene>
<proteinExistence type="predicted"/>
<name>A0AAW1PEM7_9CHLO</name>